<feature type="domain" description="Solute-binding protein family 5" evidence="4">
    <location>
        <begin position="68"/>
        <end position="445"/>
    </location>
</feature>
<gene>
    <name evidence="5" type="ORF">QWZ18_25495</name>
</gene>
<reference evidence="6" key="1">
    <citation type="journal article" date="2019" name="Int. J. Syst. Evol. Microbiol.">
        <title>The Global Catalogue of Microorganisms (GCM) 10K type strain sequencing project: providing services to taxonomists for standard genome sequencing and annotation.</title>
        <authorList>
            <consortium name="The Broad Institute Genomics Platform"/>
            <consortium name="The Broad Institute Genome Sequencing Center for Infectious Disease"/>
            <person name="Wu L."/>
            <person name="Ma J."/>
        </authorList>
    </citation>
    <scope>NUCLEOTIDE SEQUENCE [LARGE SCALE GENOMIC DNA]</scope>
    <source>
        <strain evidence="6">CECT 7806</strain>
    </source>
</reference>
<evidence type="ECO:0000259" key="4">
    <source>
        <dbReference type="Pfam" id="PF00496"/>
    </source>
</evidence>
<dbReference type="InterPro" id="IPR039424">
    <property type="entry name" value="SBP_5"/>
</dbReference>
<evidence type="ECO:0000256" key="3">
    <source>
        <dbReference type="ARBA" id="ARBA00022729"/>
    </source>
</evidence>
<dbReference type="Gene3D" id="3.10.105.10">
    <property type="entry name" value="Dipeptide-binding Protein, Domain 3"/>
    <property type="match status" value="1"/>
</dbReference>
<dbReference type="Proteomes" id="UP001244297">
    <property type="component" value="Unassembled WGS sequence"/>
</dbReference>
<comment type="caution">
    <text evidence="5">The sequence shown here is derived from an EMBL/GenBank/DDBJ whole genome shotgun (WGS) entry which is preliminary data.</text>
</comment>
<keyword evidence="6" id="KW-1185">Reference proteome</keyword>
<dbReference type="SUPFAM" id="SSF53850">
    <property type="entry name" value="Periplasmic binding protein-like II"/>
    <property type="match status" value="1"/>
</dbReference>
<name>A0ABT8AVS2_9HYPH</name>
<keyword evidence="3" id="KW-0732">Signal</keyword>
<proteinExistence type="inferred from homology"/>
<dbReference type="Pfam" id="PF00496">
    <property type="entry name" value="SBP_bac_5"/>
    <property type="match status" value="1"/>
</dbReference>
<evidence type="ECO:0000313" key="6">
    <source>
        <dbReference type="Proteomes" id="UP001244297"/>
    </source>
</evidence>
<dbReference type="RefSeq" id="WP_238291309.1">
    <property type="nucleotide sequence ID" value="NZ_BPQS01000036.1"/>
</dbReference>
<dbReference type="Gene3D" id="3.40.190.10">
    <property type="entry name" value="Periplasmic binding protein-like II"/>
    <property type="match status" value="1"/>
</dbReference>
<dbReference type="PANTHER" id="PTHR30290">
    <property type="entry name" value="PERIPLASMIC BINDING COMPONENT OF ABC TRANSPORTER"/>
    <property type="match status" value="1"/>
</dbReference>
<accession>A0ABT8AVS2</accession>
<comment type="subcellular location">
    <subcellularLocation>
        <location evidence="1">Periplasm</location>
    </subcellularLocation>
</comment>
<organism evidence="5 6">
    <name type="scientific">Methylobacterium longum</name>
    <dbReference type="NCBI Taxonomy" id="767694"/>
    <lineage>
        <taxon>Bacteria</taxon>
        <taxon>Pseudomonadati</taxon>
        <taxon>Pseudomonadota</taxon>
        <taxon>Alphaproteobacteria</taxon>
        <taxon>Hyphomicrobiales</taxon>
        <taxon>Methylobacteriaceae</taxon>
        <taxon>Methylobacterium</taxon>
    </lineage>
</organism>
<evidence type="ECO:0000256" key="1">
    <source>
        <dbReference type="ARBA" id="ARBA00004418"/>
    </source>
</evidence>
<dbReference type="InterPro" id="IPR000914">
    <property type="entry name" value="SBP_5_dom"/>
</dbReference>
<dbReference type="CDD" id="cd08502">
    <property type="entry name" value="PBP2_NikA_DppA_OppA_like_16"/>
    <property type="match status" value="1"/>
</dbReference>
<dbReference type="PANTHER" id="PTHR30290:SF38">
    <property type="entry name" value="D,D-DIPEPTIDE-BINDING PERIPLASMIC PROTEIN DDPA-RELATED"/>
    <property type="match status" value="1"/>
</dbReference>
<evidence type="ECO:0000313" key="5">
    <source>
        <dbReference type="EMBL" id="MDN3573948.1"/>
    </source>
</evidence>
<dbReference type="PIRSF" id="PIRSF002741">
    <property type="entry name" value="MppA"/>
    <property type="match status" value="1"/>
</dbReference>
<comment type="similarity">
    <text evidence="2">Belongs to the bacterial solute-binding protein 5 family.</text>
</comment>
<protein>
    <submittedName>
        <fullName evidence="5">ABC transporter substrate-binding protein</fullName>
    </submittedName>
</protein>
<dbReference type="EMBL" id="JAUFPT010000088">
    <property type="protein sequence ID" value="MDN3573948.1"/>
    <property type="molecule type" value="Genomic_DNA"/>
</dbReference>
<evidence type="ECO:0000256" key="2">
    <source>
        <dbReference type="ARBA" id="ARBA00005695"/>
    </source>
</evidence>
<dbReference type="InterPro" id="IPR030678">
    <property type="entry name" value="Peptide/Ni-bd"/>
</dbReference>
<sequence>MKRRTFLAAGASTLAAPIVGRAQDARVLRMVPQANVTSIDPIWTTAIVTRNHAYIVYDTLFGLDADLQPQPQMAAGYQVERDGRKVTIALREGLRFHDGTPVLARDCVASIRRWAARNGFGQTLMAATDEIVHDGDANIVFRLKAPFPLLPNALASVSQPAFIMPERIAQTDPFKQITDATGSGPFRWKADEFNSGSLMVYERHAGYVPAPGAPSLTAGGKIAHFDRVEWQIIADGATAAAALQNGEIDWYEQPPPELQQLLARNRNIVVEGLDRFTNPAILRMNHLQPPFDNVEVRRAVLPAIIQSDFMAAIAGDDPANYDDRCGIFTPGTPMATDAGMEVLTGPRSLGKARAALKAAGYSGAKVRLIGPTDILAPSAITQVAADLLPRIGFNVDLALSDWGTVIQRRVPREPVDKGGWSVLLTTFSSFDNADPAALQPLRANGAGAWFGWPSIPKLEELRAAWFAAPDAQVRKALCAEMQRVALDQVAYVPVGSYRSMTSFGRNLTGRVLGFPILWNIRKT</sequence>